<dbReference type="WBParaSite" id="GPLIN_000450000">
    <property type="protein sequence ID" value="GPLIN_000450000"/>
    <property type="gene ID" value="GPLIN_000450000"/>
</dbReference>
<reference evidence="7" key="2">
    <citation type="submission" date="2014-05" db="EMBL/GenBank/DDBJ databases">
        <title>The genome and life-stage specific transcriptomes of Globodera pallida elucidate key aspects of plant parasitism by a cyst nematode.</title>
        <authorList>
            <person name="Cotton J.A."/>
            <person name="Lilley C.J."/>
            <person name="Jones L.M."/>
            <person name="Kikuchi T."/>
            <person name="Reid A.J."/>
            <person name="Thorpe P."/>
            <person name="Tsai I.J."/>
            <person name="Beasley H."/>
            <person name="Blok V."/>
            <person name="Cock P.J.A."/>
            <person name="Van den Akker S.E."/>
            <person name="Holroyd N."/>
            <person name="Hunt M."/>
            <person name="Mantelin S."/>
            <person name="Naghra H."/>
            <person name="Pain A."/>
            <person name="Palomares-Rius J.E."/>
            <person name="Zarowiecki M."/>
            <person name="Berriman M."/>
            <person name="Jones J.T."/>
            <person name="Urwin P.E."/>
        </authorList>
    </citation>
    <scope>NUCLEOTIDE SEQUENCE [LARGE SCALE GENOMIC DNA]</scope>
    <source>
        <strain evidence="7">Lindley</strain>
    </source>
</reference>
<evidence type="ECO:0000256" key="3">
    <source>
        <dbReference type="ARBA" id="ARBA00022679"/>
    </source>
</evidence>
<comment type="catalytic activity">
    <reaction evidence="4 6">
        <text>glucuronate acceptor + UDP-alpha-D-glucuronate = acceptor beta-D-glucuronoside + UDP + H(+)</text>
        <dbReference type="Rhea" id="RHEA:21032"/>
        <dbReference type="ChEBI" id="CHEBI:15378"/>
        <dbReference type="ChEBI" id="CHEBI:58052"/>
        <dbReference type="ChEBI" id="CHEBI:58223"/>
        <dbReference type="ChEBI" id="CHEBI:132367"/>
        <dbReference type="ChEBI" id="CHEBI:132368"/>
        <dbReference type="EC" id="2.4.1.17"/>
    </reaction>
</comment>
<keyword evidence="6" id="KW-0812">Transmembrane</keyword>
<dbReference type="GO" id="GO:0015020">
    <property type="term" value="F:glucuronosyltransferase activity"/>
    <property type="evidence" value="ECO:0007669"/>
    <property type="project" value="UniProtKB-EC"/>
</dbReference>
<feature type="transmembrane region" description="Helical" evidence="6">
    <location>
        <begin position="392"/>
        <end position="412"/>
    </location>
</feature>
<feature type="signal peptide" evidence="6">
    <location>
        <begin position="1"/>
        <end position="21"/>
    </location>
</feature>
<keyword evidence="6" id="KW-0472">Membrane</keyword>
<dbReference type="Proteomes" id="UP000050741">
    <property type="component" value="Unassembled WGS sequence"/>
</dbReference>
<proteinExistence type="inferred from homology"/>
<reference evidence="8" key="3">
    <citation type="submission" date="2016-06" db="UniProtKB">
        <authorList>
            <consortium name="WormBaseParasite"/>
        </authorList>
    </citation>
    <scope>IDENTIFICATION</scope>
</reference>
<evidence type="ECO:0000256" key="5">
    <source>
        <dbReference type="RuleBase" id="RU003718"/>
    </source>
</evidence>
<evidence type="ECO:0000256" key="2">
    <source>
        <dbReference type="ARBA" id="ARBA00022676"/>
    </source>
</evidence>
<evidence type="ECO:0000313" key="8">
    <source>
        <dbReference type="WBParaSite" id="GPLIN_000450000"/>
    </source>
</evidence>
<organism evidence="7 8">
    <name type="scientific">Globodera pallida</name>
    <name type="common">Potato cyst nematode worm</name>
    <name type="synonym">Heterodera pallida</name>
    <dbReference type="NCBI Taxonomy" id="36090"/>
    <lineage>
        <taxon>Eukaryota</taxon>
        <taxon>Metazoa</taxon>
        <taxon>Ecdysozoa</taxon>
        <taxon>Nematoda</taxon>
        <taxon>Chromadorea</taxon>
        <taxon>Rhabditida</taxon>
        <taxon>Tylenchina</taxon>
        <taxon>Tylenchomorpha</taxon>
        <taxon>Tylenchoidea</taxon>
        <taxon>Heteroderidae</taxon>
        <taxon>Heteroderinae</taxon>
        <taxon>Globodera</taxon>
    </lineage>
</organism>
<name>A0A183BV63_GLOPA</name>
<keyword evidence="3 5" id="KW-0808">Transferase</keyword>
<keyword evidence="2 5" id="KW-0328">Glycosyltransferase</keyword>
<comment type="subcellular location">
    <subcellularLocation>
        <location evidence="6">Membrane</location>
        <topology evidence="6">Single-pass membrane protein</topology>
    </subcellularLocation>
</comment>
<sequence length="414" mass="46229">MAPVFWSLVPLTPALTSEVWSQWLASSGHQIVVLEIATLKKARNLGTNVTVLFIPVPEDGGIAASLSASMFRVVSNGRILHLPYLFGDQKVHEYILSHAPMFRSLLNTAFDLVILDELFGVHSFAIAVHLNRHYGVPYIIYSTTMMIQSSAYSLALGRNFVSEPNLLTSPPASSGDRYDPTNILDRLDNLNTVAWDLLRVKLHVESHLQSSLSSLRLFSVPNFAFSDFFSKASFVFADYLDRVPAPLADCVGTHIKLVTWAPQFDVLSHPATKLFISHSGLKSFKETLCTKVPAVYMPVYAEQSYNSKLALRFGFATAVHKVTLDEEVLYSAIQKILSNYSHFKDNANRAHAFFLDRALDGMQMAEYGVRRALKEGGRGRRWKMTKGMDLDWFSYVHLDVAASFIALALFLAKA</sequence>
<keyword evidence="6" id="KW-0732">Signal</keyword>
<evidence type="ECO:0000313" key="7">
    <source>
        <dbReference type="Proteomes" id="UP000050741"/>
    </source>
</evidence>
<keyword evidence="6" id="KW-1133">Transmembrane helix</keyword>
<dbReference type="GO" id="GO:0016020">
    <property type="term" value="C:membrane"/>
    <property type="evidence" value="ECO:0007669"/>
    <property type="project" value="UniProtKB-SubCell"/>
</dbReference>
<dbReference type="Gene3D" id="3.40.50.2000">
    <property type="entry name" value="Glycogen Phosphorylase B"/>
    <property type="match status" value="1"/>
</dbReference>
<reference evidence="7" key="1">
    <citation type="submission" date="2013-12" db="EMBL/GenBank/DDBJ databases">
        <authorList>
            <person name="Aslett M."/>
        </authorList>
    </citation>
    <scope>NUCLEOTIDE SEQUENCE [LARGE SCALE GENOMIC DNA]</scope>
    <source>
        <strain evidence="7">Lindley</strain>
    </source>
</reference>
<protein>
    <recommendedName>
        <fullName evidence="6">UDP-glucuronosyltransferase</fullName>
        <ecNumber evidence="6">2.4.1.17</ecNumber>
    </recommendedName>
</protein>
<dbReference type="PANTHER" id="PTHR48043">
    <property type="entry name" value="EG:EG0003.4 PROTEIN-RELATED"/>
    <property type="match status" value="1"/>
</dbReference>
<dbReference type="SUPFAM" id="SSF53756">
    <property type="entry name" value="UDP-Glycosyltransferase/glycogen phosphorylase"/>
    <property type="match status" value="1"/>
</dbReference>
<dbReference type="PROSITE" id="PS00375">
    <property type="entry name" value="UDPGT"/>
    <property type="match status" value="1"/>
</dbReference>
<dbReference type="InterPro" id="IPR050271">
    <property type="entry name" value="UDP-glycosyltransferase"/>
</dbReference>
<dbReference type="PANTHER" id="PTHR48043:SF119">
    <property type="entry name" value="UDP-GLUCURONOSYLTRANSFERASE"/>
    <property type="match status" value="1"/>
</dbReference>
<dbReference type="InterPro" id="IPR035595">
    <property type="entry name" value="UDP_glycos_trans_CS"/>
</dbReference>
<keyword evidence="7" id="KW-1185">Reference proteome</keyword>
<evidence type="ECO:0000256" key="4">
    <source>
        <dbReference type="ARBA" id="ARBA00047475"/>
    </source>
</evidence>
<evidence type="ECO:0000256" key="1">
    <source>
        <dbReference type="ARBA" id="ARBA00009995"/>
    </source>
</evidence>
<comment type="similarity">
    <text evidence="1 5">Belongs to the UDP-glycosyltransferase family.</text>
</comment>
<dbReference type="AlphaFoldDB" id="A0A183BV63"/>
<dbReference type="InterPro" id="IPR002213">
    <property type="entry name" value="UDP_glucos_trans"/>
</dbReference>
<feature type="chain" id="PRO_5007951427" description="UDP-glucuronosyltransferase" evidence="6">
    <location>
        <begin position="22"/>
        <end position="414"/>
    </location>
</feature>
<evidence type="ECO:0000256" key="6">
    <source>
        <dbReference type="RuleBase" id="RU362059"/>
    </source>
</evidence>
<accession>A0A183BV63</accession>
<dbReference type="EC" id="2.4.1.17" evidence="6"/>
<dbReference type="Pfam" id="PF00201">
    <property type="entry name" value="UDPGT"/>
    <property type="match status" value="1"/>
</dbReference>